<dbReference type="InterPro" id="IPR011146">
    <property type="entry name" value="HIT-like"/>
</dbReference>
<dbReference type="Proteomes" id="UP000265643">
    <property type="component" value="Unassembled WGS sequence"/>
</dbReference>
<evidence type="ECO:0000259" key="2">
    <source>
        <dbReference type="PROSITE" id="PS51084"/>
    </source>
</evidence>
<dbReference type="RefSeq" id="WP_243112653.1">
    <property type="nucleotide sequence ID" value="NZ_BHGK01000001.1"/>
</dbReference>
<reference evidence="4" key="1">
    <citation type="submission" date="2018-09" db="EMBL/GenBank/DDBJ databases">
        <title>Draft Genome Sequence of Mediterraneibacter sp. KCTC 15684.</title>
        <authorList>
            <person name="Kim J.S."/>
            <person name="Han K.I."/>
            <person name="Suh M.K."/>
            <person name="Lee K.C."/>
            <person name="Eom M.K."/>
            <person name="Lee J.H."/>
            <person name="Park S.H."/>
            <person name="Kang S.W."/>
            <person name="Park J.E."/>
            <person name="Oh B.S."/>
            <person name="Yu S.Y."/>
            <person name="Choi S.H."/>
            <person name="Lee D.H."/>
            <person name="Yoon H."/>
            <person name="Kim B."/>
            <person name="Yang S.J."/>
            <person name="Lee J.S."/>
        </authorList>
    </citation>
    <scope>NUCLEOTIDE SEQUENCE [LARGE SCALE GENOMIC DNA]</scope>
    <source>
        <strain evidence="4">KCTC 15684</strain>
    </source>
</reference>
<gene>
    <name evidence="3" type="ORF">KGMB01110_06480</name>
</gene>
<feature type="domain" description="HIT" evidence="2">
    <location>
        <begin position="43"/>
        <end position="110"/>
    </location>
</feature>
<protein>
    <submittedName>
        <fullName evidence="3">HIT family protein</fullName>
    </submittedName>
</protein>
<dbReference type="InterPro" id="IPR036265">
    <property type="entry name" value="HIT-like_sf"/>
</dbReference>
<evidence type="ECO:0000256" key="1">
    <source>
        <dbReference type="PROSITE-ProRule" id="PRU00464"/>
    </source>
</evidence>
<organism evidence="3 4">
    <name type="scientific">Mediterraneibacter butyricigenes</name>
    <dbReference type="NCBI Taxonomy" id="2316025"/>
    <lineage>
        <taxon>Bacteria</taxon>
        <taxon>Bacillati</taxon>
        <taxon>Bacillota</taxon>
        <taxon>Clostridia</taxon>
        <taxon>Lachnospirales</taxon>
        <taxon>Lachnospiraceae</taxon>
        <taxon>Mediterraneibacter</taxon>
    </lineage>
</organism>
<dbReference type="EMBL" id="BHGK01000001">
    <property type="protein sequence ID" value="GCA66212.1"/>
    <property type="molecule type" value="Genomic_DNA"/>
</dbReference>
<feature type="short sequence motif" description="Histidine triad motif" evidence="1">
    <location>
        <begin position="95"/>
        <end position="99"/>
    </location>
</feature>
<name>A0A391PI31_9FIRM</name>
<dbReference type="PROSITE" id="PS51084">
    <property type="entry name" value="HIT_2"/>
    <property type="match status" value="1"/>
</dbReference>
<dbReference type="Pfam" id="PF01230">
    <property type="entry name" value="HIT"/>
    <property type="match status" value="1"/>
</dbReference>
<dbReference type="SUPFAM" id="SSF54197">
    <property type="entry name" value="HIT-like"/>
    <property type="match status" value="1"/>
</dbReference>
<sequence length="151" mass="17368">MNTNDCFYCTKDERLQGLMIKICDMPCATFYLFKDQRYTGRCVLAFNDHKEEFFELTQEERSIFSESTATCARVLKDLFHADKINYAVYGDLGSHFHVHLVPKFKDGPEWGGPFTDTNPKTLLTDEAYDARIQLIKDALANSSRTYVRLGA</sequence>
<accession>A0A391PI31</accession>
<dbReference type="Gene3D" id="3.30.428.10">
    <property type="entry name" value="HIT-like"/>
    <property type="match status" value="1"/>
</dbReference>
<evidence type="ECO:0000313" key="4">
    <source>
        <dbReference type="Proteomes" id="UP000265643"/>
    </source>
</evidence>
<proteinExistence type="predicted"/>
<comment type="caution">
    <text evidence="3">The sequence shown here is derived from an EMBL/GenBank/DDBJ whole genome shotgun (WGS) entry which is preliminary data.</text>
</comment>
<keyword evidence="4" id="KW-1185">Reference proteome</keyword>
<evidence type="ECO:0000313" key="3">
    <source>
        <dbReference type="EMBL" id="GCA66212.1"/>
    </source>
</evidence>
<dbReference type="GO" id="GO:0003824">
    <property type="term" value="F:catalytic activity"/>
    <property type="evidence" value="ECO:0007669"/>
    <property type="project" value="InterPro"/>
</dbReference>
<dbReference type="AlphaFoldDB" id="A0A391PI31"/>